<dbReference type="AlphaFoldDB" id="I5AR96"/>
<sequence>MNKKEALEIRKLFNPNDCRVDKICACYVDGQKNKLLQTNDSFMTVPEEEVYKYTDIFKKTLSGRIGKNMLNLEFPLAEEAPGGHQHDLLALRDSGLDNQEMIDAFFDKIISTYLYPDHYLILLINGAYDVPGQSSDKDEMFDASEYVYNYLMCCICPVTLNKPGLCYQETTNTFVHKIQDWMVQMPETGFLFPAFNDRNTDIHSLLYYSKNAEDLHPEITKDLLGCPDPVSAGEQKQTFDTIIEETFSNHCDFEVAKTVHEQINALLEGKKDDPEPTPLDKNEIKKFLADCGADSDQLEHFEKTYTVENGEDSKLLASNIAANRRFEVKSDDVKISVAASRTDLIETRVIDGIEYILIPVTNNVEVNGIRIRTSNPASVGAAPVAEDEEIAPFDDSSLPELEGVDDTVFDL</sequence>
<dbReference type="OrthoDB" id="1642058at2"/>
<evidence type="ECO:0008006" key="3">
    <source>
        <dbReference type="Google" id="ProtNLM"/>
    </source>
</evidence>
<dbReference type="EMBL" id="CM001487">
    <property type="protein sequence ID" value="EIM56319.1"/>
    <property type="molecule type" value="Genomic_DNA"/>
</dbReference>
<proteinExistence type="predicted"/>
<dbReference type="Proteomes" id="UP000005753">
    <property type="component" value="Chromosome"/>
</dbReference>
<reference evidence="1 2" key="1">
    <citation type="submission" date="2010-08" db="EMBL/GenBank/DDBJ databases">
        <authorList>
            <consortium name="US DOE Joint Genome Institute (JGI-PGF)"/>
            <person name="Lucas S."/>
            <person name="Copeland A."/>
            <person name="Lapidus A."/>
            <person name="Cheng J.-F."/>
            <person name="Bruce D."/>
            <person name="Goodwin L."/>
            <person name="Pitluck S."/>
            <person name="Land M.L."/>
            <person name="Hauser L."/>
            <person name="Chang Y.-J."/>
            <person name="Anderson I.J."/>
            <person name="Johnson E."/>
            <person name="Mulhopadhyay B."/>
            <person name="Kyrpides N."/>
            <person name="Woyke T.J."/>
        </authorList>
    </citation>
    <scope>NUCLEOTIDE SEQUENCE [LARGE SCALE GENOMIC DNA]</scope>
    <source>
        <strain evidence="1 2">6</strain>
    </source>
</reference>
<protein>
    <recommendedName>
        <fullName evidence="3">DUF4317 domain-containing protein</fullName>
    </recommendedName>
</protein>
<organism evidence="1 2">
    <name type="scientific">Eubacterium cellulosolvens (strain ATCC 43171 / JCM 9499 / 6)</name>
    <name type="common">Cillobacterium cellulosolvens</name>
    <dbReference type="NCBI Taxonomy" id="633697"/>
    <lineage>
        <taxon>Bacteria</taxon>
        <taxon>Bacillati</taxon>
        <taxon>Bacillota</taxon>
        <taxon>Clostridia</taxon>
        <taxon>Eubacteriales</taxon>
        <taxon>Eubacteriaceae</taxon>
        <taxon>Eubacterium</taxon>
    </lineage>
</organism>
<dbReference type="Pfam" id="PF14199">
    <property type="entry name" value="DUF4317"/>
    <property type="match status" value="1"/>
</dbReference>
<accession>I5AR96</accession>
<reference evidence="1 2" key="2">
    <citation type="submission" date="2012-02" db="EMBL/GenBank/DDBJ databases">
        <title>Improved High-Quality Draft sequence of Eubacterium cellulosolvens 6.</title>
        <authorList>
            <consortium name="US DOE Joint Genome Institute"/>
            <person name="Lucas S."/>
            <person name="Han J."/>
            <person name="Lapidus A."/>
            <person name="Cheng J.-F."/>
            <person name="Goodwin L."/>
            <person name="Pitluck S."/>
            <person name="Peters L."/>
            <person name="Mikhailova N."/>
            <person name="Gu W."/>
            <person name="Detter J.C."/>
            <person name="Han C."/>
            <person name="Tapia R."/>
            <person name="Land M."/>
            <person name="Hauser L."/>
            <person name="Kyrpides N."/>
            <person name="Ivanova N."/>
            <person name="Pagani I."/>
            <person name="Johnson E."/>
            <person name="Mukhopadhyay B."/>
            <person name="Anderson I."/>
            <person name="Woyke T."/>
        </authorList>
    </citation>
    <scope>NUCLEOTIDE SEQUENCE [LARGE SCALE GENOMIC DNA]</scope>
    <source>
        <strain evidence="1 2">6</strain>
    </source>
</reference>
<keyword evidence="2" id="KW-1185">Reference proteome</keyword>
<name>I5AR96_EUBC6</name>
<gene>
    <name evidence="1" type="ORF">EubceDRAFT1_0469</name>
</gene>
<dbReference type="HOGENOM" id="CLU_044566_1_0_9"/>
<dbReference type="InterPro" id="IPR025466">
    <property type="entry name" value="DUF4317"/>
</dbReference>
<dbReference type="eggNOG" id="ENOG502Z7TS">
    <property type="taxonomic scope" value="Bacteria"/>
</dbReference>
<evidence type="ECO:0000313" key="1">
    <source>
        <dbReference type="EMBL" id="EIM56319.1"/>
    </source>
</evidence>
<dbReference type="STRING" id="633697.EubceDRAFT1_0469"/>
<evidence type="ECO:0000313" key="2">
    <source>
        <dbReference type="Proteomes" id="UP000005753"/>
    </source>
</evidence>